<dbReference type="Gene3D" id="3.40.50.2000">
    <property type="entry name" value="Glycogen Phosphorylase B"/>
    <property type="match status" value="2"/>
</dbReference>
<dbReference type="FunFam" id="3.20.20.80:FF:000162">
    <property type="entry name" value="Cell wall alpha-1,3-glucan synthase mok12"/>
    <property type="match status" value="1"/>
</dbReference>
<organism evidence="11 12">
    <name type="scientific">Psilocybe cf. subviscida</name>
    <dbReference type="NCBI Taxonomy" id="2480587"/>
    <lineage>
        <taxon>Eukaryota</taxon>
        <taxon>Fungi</taxon>
        <taxon>Dikarya</taxon>
        <taxon>Basidiomycota</taxon>
        <taxon>Agaricomycotina</taxon>
        <taxon>Agaricomycetes</taxon>
        <taxon>Agaricomycetidae</taxon>
        <taxon>Agaricales</taxon>
        <taxon>Agaricineae</taxon>
        <taxon>Strophariaceae</taxon>
        <taxon>Psilocybe</taxon>
    </lineage>
</organism>
<evidence type="ECO:0000256" key="2">
    <source>
        <dbReference type="ARBA" id="ARBA00012688"/>
    </source>
</evidence>
<keyword evidence="9" id="KW-0732">Signal</keyword>
<dbReference type="PANTHER" id="PTHR47182:SF2">
    <property type="entry name" value="CELL WALL ALPHA-1,3-GLUCAN SYNTHASE AGS1"/>
    <property type="match status" value="1"/>
</dbReference>
<dbReference type="GO" id="GO:0070600">
    <property type="term" value="P:fungal-type cell wall (1-&gt;3)-alpha-glucan biosynthetic process"/>
    <property type="evidence" value="ECO:0007669"/>
    <property type="project" value="TreeGrafter"/>
</dbReference>
<evidence type="ECO:0000313" key="11">
    <source>
        <dbReference type="EMBL" id="KAF5330434.1"/>
    </source>
</evidence>
<feature type="chain" id="PRO_5034932837" description="alpha-1,3-glucan synthase" evidence="9">
    <location>
        <begin position="20"/>
        <end position="2353"/>
    </location>
</feature>
<dbReference type="EMBL" id="JAACJJ010000001">
    <property type="protein sequence ID" value="KAF5330434.1"/>
    <property type="molecule type" value="Genomic_DNA"/>
</dbReference>
<comment type="caution">
    <text evidence="11">The sequence shown here is derived from an EMBL/GenBank/DDBJ whole genome shotgun (WGS) entry which is preliminary data.</text>
</comment>
<protein>
    <recommendedName>
        <fullName evidence="2">alpha-1,3-glucan synthase</fullName>
        <ecNumber evidence="2">2.4.1.183</ecNumber>
    </recommendedName>
</protein>
<dbReference type="InterPro" id="IPR058654">
    <property type="entry name" value="Mok11-14/Ags1-like_TM"/>
</dbReference>
<feature type="transmembrane region" description="Helical" evidence="8">
    <location>
        <begin position="2324"/>
        <end position="2344"/>
    </location>
</feature>
<feature type="transmembrane region" description="Helical" evidence="8">
    <location>
        <begin position="1946"/>
        <end position="1965"/>
    </location>
</feature>
<dbReference type="Pfam" id="PF26108">
    <property type="entry name" value="GH_Mok13"/>
    <property type="match status" value="1"/>
</dbReference>
<evidence type="ECO:0000256" key="8">
    <source>
        <dbReference type="SAM" id="Phobius"/>
    </source>
</evidence>
<evidence type="ECO:0000256" key="4">
    <source>
        <dbReference type="ARBA" id="ARBA00022679"/>
    </source>
</evidence>
<feature type="transmembrane region" description="Helical" evidence="8">
    <location>
        <begin position="2255"/>
        <end position="2274"/>
    </location>
</feature>
<dbReference type="InterPro" id="IPR001296">
    <property type="entry name" value="Glyco_trans_1"/>
</dbReference>
<dbReference type="Pfam" id="PF26127">
    <property type="entry name" value="12TM_Mok13"/>
    <property type="match status" value="1"/>
</dbReference>
<feature type="transmembrane region" description="Helical" evidence="8">
    <location>
        <begin position="2038"/>
        <end position="2060"/>
    </location>
</feature>
<gene>
    <name evidence="11" type="ORF">D9619_005624</name>
</gene>
<dbReference type="Pfam" id="PF26111">
    <property type="entry name" value="Ig_Mok13"/>
    <property type="match status" value="1"/>
</dbReference>
<dbReference type="InterPro" id="IPR017853">
    <property type="entry name" value="GH"/>
</dbReference>
<dbReference type="Pfam" id="PF00128">
    <property type="entry name" value="Alpha-amylase"/>
    <property type="match status" value="1"/>
</dbReference>
<dbReference type="FunFam" id="3.40.50.2000:FF:000052">
    <property type="entry name" value="Alpha-1,3-glucan synthase Ags2"/>
    <property type="match status" value="1"/>
</dbReference>
<dbReference type="InterPro" id="IPR058657">
    <property type="entry name" value="Mok11-13/Ags1-like_Ig"/>
</dbReference>
<name>A0A8H5FB70_9AGAR</name>
<dbReference type="CDD" id="cd11323">
    <property type="entry name" value="AmyAc_AGS"/>
    <property type="match status" value="1"/>
</dbReference>
<comment type="catalytic activity">
    <reaction evidence="6">
        <text>[(1-&gt;3)-alpha-D-glucosyl](n) + UDP-alpha-D-glucose = [(1-&gt;3)-alpha-D-glucosyl](n+1) + UDP + H(+)</text>
        <dbReference type="Rhea" id="RHEA:19749"/>
        <dbReference type="Rhea" id="RHEA-COMP:11150"/>
        <dbReference type="Rhea" id="RHEA-COMP:11151"/>
        <dbReference type="ChEBI" id="CHEBI:15378"/>
        <dbReference type="ChEBI" id="CHEBI:28100"/>
        <dbReference type="ChEBI" id="CHEBI:58223"/>
        <dbReference type="ChEBI" id="CHEBI:58885"/>
        <dbReference type="EC" id="2.4.1.183"/>
    </reaction>
</comment>
<dbReference type="InterPro" id="IPR058656">
    <property type="entry name" value="Mok11-13/Ags1-like_GH"/>
</dbReference>
<dbReference type="Pfam" id="PF00534">
    <property type="entry name" value="Glycos_transf_1"/>
    <property type="match status" value="1"/>
</dbReference>
<feature type="transmembrane region" description="Helical" evidence="8">
    <location>
        <begin position="1063"/>
        <end position="1089"/>
    </location>
</feature>
<feature type="transmembrane region" description="Helical" evidence="8">
    <location>
        <begin position="2080"/>
        <end position="2099"/>
    </location>
</feature>
<feature type="domain" description="Glycosyl hydrolase family 13 catalytic" evidence="10">
    <location>
        <begin position="66"/>
        <end position="521"/>
    </location>
</feature>
<feature type="region of interest" description="Disordered" evidence="7">
    <location>
        <begin position="1852"/>
        <end position="1880"/>
    </location>
</feature>
<dbReference type="OrthoDB" id="512920at2759"/>
<keyword evidence="8" id="KW-0472">Membrane</keyword>
<evidence type="ECO:0000256" key="5">
    <source>
        <dbReference type="ARBA" id="ARBA00023316"/>
    </source>
</evidence>
<dbReference type="Pfam" id="PF08323">
    <property type="entry name" value="Glyco_transf_5"/>
    <property type="match status" value="1"/>
</dbReference>
<keyword evidence="3" id="KW-0328">Glycosyltransferase</keyword>
<proteinExistence type="inferred from homology"/>
<feature type="compositionally biased region" description="Polar residues" evidence="7">
    <location>
        <begin position="1687"/>
        <end position="1700"/>
    </location>
</feature>
<dbReference type="Gene3D" id="3.20.20.80">
    <property type="entry name" value="Glycosidases"/>
    <property type="match status" value="1"/>
</dbReference>
<dbReference type="GO" id="GO:0009277">
    <property type="term" value="C:fungal-type cell wall"/>
    <property type="evidence" value="ECO:0007669"/>
    <property type="project" value="TreeGrafter"/>
</dbReference>
<feature type="transmembrane region" description="Helical" evidence="8">
    <location>
        <begin position="2158"/>
        <end position="2178"/>
    </location>
</feature>
<dbReference type="InterPro" id="IPR058659">
    <property type="entry name" value="Mok11-13/Ags1-like_CBM"/>
</dbReference>
<dbReference type="FunFam" id="3.20.20.80:FF:000114">
    <property type="entry name" value="Cell wall alpha-1,3-glucan synthase ags1"/>
    <property type="match status" value="1"/>
</dbReference>
<accession>A0A8H5FB70</accession>
<feature type="region of interest" description="Disordered" evidence="7">
    <location>
        <begin position="1649"/>
        <end position="1700"/>
    </location>
</feature>
<evidence type="ECO:0000256" key="9">
    <source>
        <dbReference type="SAM" id="SignalP"/>
    </source>
</evidence>
<feature type="transmembrane region" description="Helical" evidence="8">
    <location>
        <begin position="2004"/>
        <end position="2026"/>
    </location>
</feature>
<dbReference type="InterPro" id="IPR013534">
    <property type="entry name" value="Starch_synth_cat_dom"/>
</dbReference>
<evidence type="ECO:0000256" key="3">
    <source>
        <dbReference type="ARBA" id="ARBA00022676"/>
    </source>
</evidence>
<evidence type="ECO:0000259" key="10">
    <source>
        <dbReference type="SMART" id="SM00642"/>
    </source>
</evidence>
<dbReference type="CDD" id="cd03791">
    <property type="entry name" value="GT5_Glycogen_synthase_DULL1-like"/>
    <property type="match status" value="1"/>
</dbReference>
<feature type="transmembrane region" description="Helical" evidence="8">
    <location>
        <begin position="1914"/>
        <end position="1934"/>
    </location>
</feature>
<dbReference type="InterPro" id="IPR058655">
    <property type="entry name" value="Mok11-14/Ags1-like"/>
</dbReference>
<dbReference type="Proteomes" id="UP000567179">
    <property type="component" value="Unassembled WGS sequence"/>
</dbReference>
<dbReference type="SMART" id="SM00642">
    <property type="entry name" value="Aamy"/>
    <property type="match status" value="1"/>
</dbReference>
<keyword evidence="8" id="KW-0812">Transmembrane</keyword>
<dbReference type="InterPro" id="IPR006047">
    <property type="entry name" value="GH13_cat_dom"/>
</dbReference>
<dbReference type="SUPFAM" id="SSF53756">
    <property type="entry name" value="UDP-Glycosyltransferase/glycogen phosphorylase"/>
    <property type="match status" value="1"/>
</dbReference>
<feature type="compositionally biased region" description="Polar residues" evidence="7">
    <location>
        <begin position="33"/>
        <end position="45"/>
    </location>
</feature>
<feature type="transmembrane region" description="Helical" evidence="8">
    <location>
        <begin position="1977"/>
        <end position="1998"/>
    </location>
</feature>
<keyword evidence="4" id="KW-0808">Transferase</keyword>
<dbReference type="SUPFAM" id="SSF51445">
    <property type="entry name" value="(Trans)glycosidases"/>
    <property type="match status" value="1"/>
</dbReference>
<dbReference type="Pfam" id="PF26122">
    <property type="entry name" value="CBM_Mok13"/>
    <property type="match status" value="1"/>
</dbReference>
<keyword evidence="12" id="KW-1185">Reference proteome</keyword>
<dbReference type="InterPro" id="IPR058658">
    <property type="entry name" value="Mok11-13/Ags1-like_Ig_2"/>
</dbReference>
<evidence type="ECO:0000313" key="12">
    <source>
        <dbReference type="Proteomes" id="UP000567179"/>
    </source>
</evidence>
<dbReference type="PANTHER" id="PTHR47182">
    <property type="entry name" value="CELL WALL ALPHA-1,3-GLUCAN SYNTHASE AGS1-RELATED"/>
    <property type="match status" value="1"/>
</dbReference>
<reference evidence="11 12" key="1">
    <citation type="journal article" date="2020" name="ISME J.">
        <title>Uncovering the hidden diversity of litter-decomposition mechanisms in mushroom-forming fungi.</title>
        <authorList>
            <person name="Floudas D."/>
            <person name="Bentzer J."/>
            <person name="Ahren D."/>
            <person name="Johansson T."/>
            <person name="Persson P."/>
            <person name="Tunlid A."/>
        </authorList>
    </citation>
    <scope>NUCLEOTIDE SEQUENCE [LARGE SCALE GENOMIC DNA]</scope>
    <source>
        <strain evidence="11 12">CBS 101986</strain>
    </source>
</reference>
<keyword evidence="5" id="KW-0961">Cell wall biogenesis/degradation</keyword>
<keyword evidence="8" id="KW-1133">Transmembrane helix</keyword>
<feature type="signal peptide" evidence="9">
    <location>
        <begin position="1"/>
        <end position="19"/>
    </location>
</feature>
<feature type="compositionally biased region" description="Polar residues" evidence="7">
    <location>
        <begin position="1656"/>
        <end position="1677"/>
    </location>
</feature>
<dbReference type="FunFam" id="3.40.50.2000:FF:000157">
    <property type="entry name" value="Alpha-1,3-glucan synthase, variant"/>
    <property type="match status" value="1"/>
</dbReference>
<dbReference type="EC" id="2.4.1.183" evidence="2"/>
<comment type="similarity">
    <text evidence="1">Belongs to the glycosyltransferase group 1 family.</text>
</comment>
<dbReference type="GO" id="GO:0047657">
    <property type="term" value="F:alpha-1,3-glucan synthase activity"/>
    <property type="evidence" value="ECO:0007669"/>
    <property type="project" value="UniProtKB-EC"/>
</dbReference>
<evidence type="ECO:0000256" key="6">
    <source>
        <dbReference type="ARBA" id="ARBA00048960"/>
    </source>
</evidence>
<evidence type="ECO:0000256" key="1">
    <source>
        <dbReference type="ARBA" id="ARBA00006122"/>
    </source>
</evidence>
<feature type="region of interest" description="Disordered" evidence="7">
    <location>
        <begin position="33"/>
        <end position="55"/>
    </location>
</feature>
<sequence length="2353" mass="263635">MRLSTALYPLLSLSALVLASPWREDLVDYNLNTNKDATNPTQYDTSRPGGKYTPSPDNWRSLPTYTILLDKFADGDPSNNDFFNSVFEYDIRETQLRFGGDLKGLVSRLDYLYGMGIRVIFMSGTPFLNMLWQADSYSPLDFSVLDPHWGTIQDWRDAIDAIHAHGMYFMADFTVGTMSDLIGFEGHLNTSTPFNLNEYNAVWKKPNYIPWNFSEYRDFSIGNTRNDSCVLPKFWEDSGTVVKVETNGCFASDFDQYGDMEAFGVHPDWQRQLSKFASVQDRLREWQPSVMDKIKVFSCLAIKALDIDAIRIDKATQVTVDALSTWATSTRACAAGVNKTNFFIPGEVTGGDTFGSLYLGRGRTPTQLPPGYLAAAALKPEQNEFFLREQGNNALDAVAFHYSIYRAIARFLGMDGNLQVAYDVDVNFVTAWNQMFVKNDFLNPSSGKMDPRHMYGSSNFDIFRWPSLESGAQKSVLATFIAELVMPGIPLLYYGEEQNFYLYDNGASNYLYGRQAMISNQAWKRHGCYVLGSEQYFNMPLEKSLFGCHDDWNALDHFDPTADSRLMFSHFHHLRQVYPALQDGFNLVQQGNWTYYIERPGSNGTGTEMGLWSVSRSELAPFQVLQGDHKEVVWLLFTNENTTQTYTHDCRQEGWISTPYQSGTVVRNLFAPYENYTLQDSLSSFNNDSKAPWTGCLPSITMDPFSFKALVPVAQWTTPMPMITQFTPGHDARLLANPGDANATSVDISFSFSMAMDCNGVTQAISFNMSSSGHGNAPTISNVKCAPITTPPTSRLPGIPVSAWTWSATLTNFPDGVLTITVTSPAAASLGLTTGTTDHFMLRKGAANNVMVFPENDYNTDGSFTLTDGKYTFKHSAFGADMFRYSWNYGTNWTKWANWEDVTTVPDKSVFQNSENFWQGDHIQVQYWSQATLSAAHMQHADYGYSGKPRRVPQFLVRGPFNNWGFDSGINHLMELNSDGKWELQIMANWPTYMQLNVWGFDDYFYGDADGDGVLDRLPPNSVAPNYLNISAPPFPHLSWSLLVDDTTMTWTLKPRGQVAVGIIMYALLLSIPLITGVLAVLVFMWTFYGIKHNQYGVKVKNHTNYFPIFGNKSTADLKDSTPVSEKLFGHKHKQEIIGWPEDKNKRRKVLIATLEYEIIDWKLKVKIGGLGVMSSLMGKAMTDVDLIWVIPKVKDIEYPAGDPAEPIEVIIFGEPYLIEVETHVLDNITYVILDSPVFRAQTKSDPYPARMDDLSSAIFYSTWNQAIAATIRRFPTIDIYHINDYHGALAPIYLLPKVIPTCLSLHNAEFQGLWPLRTKEEMKEVCSAFNISKEHCTKYVQFGNTFNLLHAAASFISTHQKSVGVAGVSDKYGKRSWARYPALWTLKHVDSLPNPDPSDIAALDENPLKPKEVVIDEESEAARPELKRQAQNWAGIKEDPDSDLFVFVGRWSKQKGVDLIADVMPSLLEKKPSIQLIAVGPVIDLYGRFAAEKLARLMELYPDRVYSKPEFTALPPFLFSGADFALIPSRDEPFGLVAVEFGRKGALGVGSRLGGLGLMPGWWYPVESSATNHMLSQLTKTVKMALKSTEEERAILRARSAVQRFPVVEWRQRTEDFHKRSINVSRNLAGSNAWRESDCDGGVLRPMAETDDWNPVTQAQPTQPEWDSRSINENSPMPTPGYIPNSPGQWSQDGLNSNPQTPYANEEDYFAAQRGSVQSVTPGSNNGSGYNSFLERANKTIAKDQKHTPDPFLDPAGLAPTRPFGAHSRVSSVESISSIVEEKSNSPLNKAIASFTDSDGGVASEFVQKLQMLNAKNSEHELSIEKFLVKSEEAFFGKVRKDKLDSAASIRSSQRDSVWGTPSPSLYSRPDSPSMQAFSQQDYDGTLHNEANQPPSAPMTGLQITMSREIGGWPLYTIVIGLGQMLSATSFQITLLTGRNWQDNVQLYVLGGVFLAATAVWYPMFRLKPSIYVLSLPWLFFALAFFVIGLPSVASVFAPAHHWLANVATWCYAIGSAAGFLFFGLNFGEEAGAATEVWTLRACIVQGSQQIWVAALWYWGYNLAGRPDSYIPPWWIVPIVWPLAFVSLLFAYLMLYGLPEYYRQTPPKVPHFIKTLFRRKLVLWFLASEILRDYWLSGPYGRNWTFLWNVDIPKWQILILIVVFFIGLWAAMLLVLTHFSKTHTWLLPVFAVGLGAPRWCQMLWGTSSLALYIPWAGSGGPYLGISLWLWLGVLDAIQGVGLGMILLQTLSRLHVCATLAFAQVIGSICVMIARATAPNSVGPGSVFPDAAKWDFADGLSGMSTLLALLNLTNKLYTGSPMALPLFWIALICQLVIVLGYFWFYRKEQLARP</sequence>
<dbReference type="Pfam" id="PF26114">
    <property type="entry name" value="Ig_2_Mok13"/>
    <property type="match status" value="1"/>
</dbReference>
<evidence type="ECO:0000256" key="7">
    <source>
        <dbReference type="SAM" id="MobiDB-lite"/>
    </source>
</evidence>